<reference evidence="4" key="2">
    <citation type="submission" date="2025-08" db="UniProtKB">
        <authorList>
            <consortium name="Ensembl"/>
        </authorList>
    </citation>
    <scope>IDENTIFICATION</scope>
</reference>
<dbReference type="GeneTree" id="ENSGT01030000234575"/>
<dbReference type="SMART" id="SM00034">
    <property type="entry name" value="CLECT"/>
    <property type="match status" value="1"/>
</dbReference>
<dbReference type="SUPFAM" id="SSF56436">
    <property type="entry name" value="C-type lectin-like"/>
    <property type="match status" value="1"/>
</dbReference>
<dbReference type="AlphaFoldDB" id="A0A668A4Y0"/>
<dbReference type="InterPro" id="IPR050111">
    <property type="entry name" value="C-type_lectin/snaclec_domain"/>
</dbReference>
<accession>A0A668A4Y0</accession>
<dbReference type="Pfam" id="PF00059">
    <property type="entry name" value="Lectin_C"/>
    <property type="match status" value="1"/>
</dbReference>
<reference evidence="4" key="3">
    <citation type="submission" date="2025-09" db="UniProtKB">
        <authorList>
            <consortium name="Ensembl"/>
        </authorList>
    </citation>
    <scope>IDENTIFICATION</scope>
</reference>
<dbReference type="PANTHER" id="PTHR22803">
    <property type="entry name" value="MANNOSE, PHOSPHOLIPASE, LECTIN RECEPTOR RELATED"/>
    <property type="match status" value="1"/>
</dbReference>
<dbReference type="PROSITE" id="PS50041">
    <property type="entry name" value="C_TYPE_LECTIN_2"/>
    <property type="match status" value="1"/>
</dbReference>
<evidence type="ECO:0000256" key="2">
    <source>
        <dbReference type="SAM" id="Coils"/>
    </source>
</evidence>
<evidence type="ECO:0000256" key="1">
    <source>
        <dbReference type="ARBA" id="ARBA00023157"/>
    </source>
</evidence>
<dbReference type="InterPro" id="IPR016186">
    <property type="entry name" value="C-type_lectin-like/link_sf"/>
</dbReference>
<evidence type="ECO:0000313" key="4">
    <source>
        <dbReference type="Ensembl" id="ENSMMDP00005040166.1"/>
    </source>
</evidence>
<sequence length="142" mass="16293">EHSSAAALSILKAKLTEERELLQASNEKLSTLTEERDRLSALPNCRIHLYRGADLVVIDSAKEQTFITSLKTAAWIGLSDRDEEGTWKWEDDTPLTLKYWGEEQPDNWREEDCVQINPDKTDNNWNDLSCAILLQWICEKSA</sequence>
<dbReference type="Proteomes" id="UP000472263">
    <property type="component" value="Chromosome 21"/>
</dbReference>
<keyword evidence="5" id="KW-1185">Reference proteome</keyword>
<dbReference type="InterPro" id="IPR018378">
    <property type="entry name" value="C-type_lectin_CS"/>
</dbReference>
<feature type="coiled-coil region" evidence="2">
    <location>
        <begin position="8"/>
        <end position="42"/>
    </location>
</feature>
<keyword evidence="1" id="KW-1015">Disulfide bond</keyword>
<dbReference type="PROSITE" id="PS00615">
    <property type="entry name" value="C_TYPE_LECTIN_1"/>
    <property type="match status" value="1"/>
</dbReference>
<evidence type="ECO:0000259" key="3">
    <source>
        <dbReference type="PROSITE" id="PS50041"/>
    </source>
</evidence>
<dbReference type="InterPro" id="IPR001304">
    <property type="entry name" value="C-type_lectin-like"/>
</dbReference>
<name>A0A668A4Y0_9TELE</name>
<dbReference type="InParanoid" id="A0A668A4Y0"/>
<dbReference type="Gene3D" id="3.10.100.10">
    <property type="entry name" value="Mannose-Binding Protein A, subunit A"/>
    <property type="match status" value="1"/>
</dbReference>
<reference evidence="4" key="1">
    <citation type="submission" date="2019-06" db="EMBL/GenBank/DDBJ databases">
        <authorList>
            <consortium name="Wellcome Sanger Institute Data Sharing"/>
        </authorList>
    </citation>
    <scope>NUCLEOTIDE SEQUENCE [LARGE SCALE GENOMIC DNA]</scope>
</reference>
<keyword evidence="2" id="KW-0175">Coiled coil</keyword>
<protein>
    <recommendedName>
        <fullName evidence="3">C-type lectin domain-containing protein</fullName>
    </recommendedName>
</protein>
<proteinExistence type="predicted"/>
<feature type="domain" description="C-type lectin" evidence="3">
    <location>
        <begin position="41"/>
        <end position="139"/>
    </location>
</feature>
<dbReference type="InterPro" id="IPR016187">
    <property type="entry name" value="CTDL_fold"/>
</dbReference>
<evidence type="ECO:0000313" key="5">
    <source>
        <dbReference type="Proteomes" id="UP000472263"/>
    </source>
</evidence>
<organism evidence="4 5">
    <name type="scientific">Myripristis murdjan</name>
    <name type="common">pinecone soldierfish</name>
    <dbReference type="NCBI Taxonomy" id="586833"/>
    <lineage>
        <taxon>Eukaryota</taxon>
        <taxon>Metazoa</taxon>
        <taxon>Chordata</taxon>
        <taxon>Craniata</taxon>
        <taxon>Vertebrata</taxon>
        <taxon>Euteleostomi</taxon>
        <taxon>Actinopterygii</taxon>
        <taxon>Neopterygii</taxon>
        <taxon>Teleostei</taxon>
        <taxon>Neoteleostei</taxon>
        <taxon>Acanthomorphata</taxon>
        <taxon>Holocentriformes</taxon>
        <taxon>Holocentridae</taxon>
        <taxon>Myripristis</taxon>
    </lineage>
</organism>
<dbReference type="Ensembl" id="ENSMMDT00005040994.1">
    <property type="protein sequence ID" value="ENSMMDP00005040166.1"/>
    <property type="gene ID" value="ENSMMDG00005018604.1"/>
</dbReference>